<dbReference type="Proteomes" id="UP000652761">
    <property type="component" value="Unassembled WGS sequence"/>
</dbReference>
<evidence type="ECO:0000256" key="1">
    <source>
        <dbReference type="SAM" id="MobiDB-lite"/>
    </source>
</evidence>
<gene>
    <name evidence="2" type="ORF">Taro_033426</name>
</gene>
<evidence type="ECO:0000313" key="3">
    <source>
        <dbReference type="Proteomes" id="UP000652761"/>
    </source>
</evidence>
<protein>
    <submittedName>
        <fullName evidence="2">Uncharacterized protein</fullName>
    </submittedName>
</protein>
<comment type="caution">
    <text evidence="2">The sequence shown here is derived from an EMBL/GenBank/DDBJ whole genome shotgun (WGS) entry which is preliminary data.</text>
</comment>
<proteinExistence type="predicted"/>
<evidence type="ECO:0000313" key="2">
    <source>
        <dbReference type="EMBL" id="MQM00688.1"/>
    </source>
</evidence>
<accession>A0A843W1J7</accession>
<keyword evidence="3" id="KW-1185">Reference proteome</keyword>
<reference evidence="2" key="1">
    <citation type="submission" date="2017-07" db="EMBL/GenBank/DDBJ databases">
        <title>Taro Niue Genome Assembly and Annotation.</title>
        <authorList>
            <person name="Atibalentja N."/>
            <person name="Keating K."/>
            <person name="Fields C.J."/>
        </authorList>
    </citation>
    <scope>NUCLEOTIDE SEQUENCE</scope>
    <source>
        <strain evidence="2">Niue_2</strain>
        <tissue evidence="2">Leaf</tissue>
    </source>
</reference>
<dbReference type="EMBL" id="NMUH01002551">
    <property type="protein sequence ID" value="MQM00688.1"/>
    <property type="molecule type" value="Genomic_DNA"/>
</dbReference>
<feature type="region of interest" description="Disordered" evidence="1">
    <location>
        <begin position="41"/>
        <end position="69"/>
    </location>
</feature>
<feature type="region of interest" description="Disordered" evidence="1">
    <location>
        <begin position="1"/>
        <end position="21"/>
    </location>
</feature>
<name>A0A843W1J7_COLES</name>
<organism evidence="2 3">
    <name type="scientific">Colocasia esculenta</name>
    <name type="common">Wild taro</name>
    <name type="synonym">Arum esculentum</name>
    <dbReference type="NCBI Taxonomy" id="4460"/>
    <lineage>
        <taxon>Eukaryota</taxon>
        <taxon>Viridiplantae</taxon>
        <taxon>Streptophyta</taxon>
        <taxon>Embryophyta</taxon>
        <taxon>Tracheophyta</taxon>
        <taxon>Spermatophyta</taxon>
        <taxon>Magnoliopsida</taxon>
        <taxon>Liliopsida</taxon>
        <taxon>Araceae</taxon>
        <taxon>Aroideae</taxon>
        <taxon>Colocasieae</taxon>
        <taxon>Colocasia</taxon>
    </lineage>
</organism>
<sequence length="69" mass="7565">MLSGGHNFHVIGNSEEDGLRQPNLSYGGAWKRTHHRVTDNSPKVGLARVAGPPVIGLDQNYPPSKFTER</sequence>
<dbReference type="AlphaFoldDB" id="A0A843W1J7"/>